<gene>
    <name evidence="1" type="primary">OSJNBa0031J07.12</name>
</gene>
<organism evidence="1 2">
    <name type="scientific">Oryza sativa subsp. japonica</name>
    <name type="common">Rice</name>
    <dbReference type="NCBI Taxonomy" id="39947"/>
    <lineage>
        <taxon>Eukaryota</taxon>
        <taxon>Viridiplantae</taxon>
        <taxon>Streptophyta</taxon>
        <taxon>Embryophyta</taxon>
        <taxon>Tracheophyta</taxon>
        <taxon>Spermatophyta</taxon>
        <taxon>Magnoliopsida</taxon>
        <taxon>Liliopsida</taxon>
        <taxon>Poales</taxon>
        <taxon>Poaceae</taxon>
        <taxon>BOP clade</taxon>
        <taxon>Oryzoideae</taxon>
        <taxon>Oryzeae</taxon>
        <taxon>Oryzinae</taxon>
        <taxon>Oryza</taxon>
        <taxon>Oryza sativa</taxon>
    </lineage>
</organism>
<dbReference type="EMBL" id="AP005688">
    <property type="protein sequence ID" value="BAD62069.1"/>
    <property type="molecule type" value="Genomic_DNA"/>
</dbReference>
<reference evidence="2" key="1">
    <citation type="journal article" date="2005" name="Nature">
        <title>The map-based sequence of the rice genome.</title>
        <authorList>
            <consortium name="International rice genome sequencing project (IRGSP)"/>
            <person name="Matsumoto T."/>
            <person name="Wu J."/>
            <person name="Kanamori H."/>
            <person name="Katayose Y."/>
            <person name="Fujisawa M."/>
            <person name="Namiki N."/>
            <person name="Mizuno H."/>
            <person name="Yamamoto K."/>
            <person name="Antonio B.A."/>
            <person name="Baba T."/>
            <person name="Sakata K."/>
            <person name="Nagamura Y."/>
            <person name="Aoki H."/>
            <person name="Arikawa K."/>
            <person name="Arita K."/>
            <person name="Bito T."/>
            <person name="Chiden Y."/>
            <person name="Fujitsuka N."/>
            <person name="Fukunaka R."/>
            <person name="Hamada M."/>
            <person name="Harada C."/>
            <person name="Hayashi A."/>
            <person name="Hijishita S."/>
            <person name="Honda M."/>
            <person name="Hosokawa S."/>
            <person name="Ichikawa Y."/>
            <person name="Idonuma A."/>
            <person name="Iijima M."/>
            <person name="Ikeda M."/>
            <person name="Ikeno M."/>
            <person name="Ito K."/>
            <person name="Ito S."/>
            <person name="Ito T."/>
            <person name="Ito Y."/>
            <person name="Ito Y."/>
            <person name="Iwabuchi A."/>
            <person name="Kamiya K."/>
            <person name="Karasawa W."/>
            <person name="Kurita K."/>
            <person name="Katagiri S."/>
            <person name="Kikuta A."/>
            <person name="Kobayashi H."/>
            <person name="Kobayashi N."/>
            <person name="Machita K."/>
            <person name="Maehara T."/>
            <person name="Masukawa M."/>
            <person name="Mizubayashi T."/>
            <person name="Mukai Y."/>
            <person name="Nagasaki H."/>
            <person name="Nagata Y."/>
            <person name="Naito S."/>
            <person name="Nakashima M."/>
            <person name="Nakama Y."/>
            <person name="Nakamichi Y."/>
            <person name="Nakamura M."/>
            <person name="Meguro A."/>
            <person name="Negishi M."/>
            <person name="Ohta I."/>
            <person name="Ohta T."/>
            <person name="Okamoto M."/>
            <person name="Ono N."/>
            <person name="Saji S."/>
            <person name="Sakaguchi M."/>
            <person name="Sakai K."/>
            <person name="Shibata M."/>
            <person name="Shimokawa T."/>
            <person name="Song J."/>
            <person name="Takazaki Y."/>
            <person name="Terasawa K."/>
            <person name="Tsugane M."/>
            <person name="Tsuji K."/>
            <person name="Ueda S."/>
            <person name="Waki K."/>
            <person name="Yamagata H."/>
            <person name="Yamamoto M."/>
            <person name="Yamamoto S."/>
            <person name="Yamane H."/>
            <person name="Yoshiki S."/>
            <person name="Yoshihara R."/>
            <person name="Yukawa K."/>
            <person name="Zhong H."/>
            <person name="Yano M."/>
            <person name="Yuan Q."/>
            <person name="Ouyang S."/>
            <person name="Liu J."/>
            <person name="Jones K.M."/>
            <person name="Gansberger K."/>
            <person name="Moffat K."/>
            <person name="Hill J."/>
            <person name="Bera J."/>
            <person name="Fadrosh D."/>
            <person name="Jin S."/>
            <person name="Johri S."/>
            <person name="Kim M."/>
            <person name="Overton L."/>
            <person name="Reardon M."/>
            <person name="Tsitrin T."/>
            <person name="Vuong H."/>
            <person name="Weaver B."/>
            <person name="Ciecko A."/>
            <person name="Tallon L."/>
            <person name="Jackson J."/>
            <person name="Pai G."/>
            <person name="Aken S.V."/>
            <person name="Utterback T."/>
            <person name="Reidmuller S."/>
            <person name="Feldblyum T."/>
            <person name="Hsiao J."/>
            <person name="Zismann V."/>
            <person name="Iobst S."/>
            <person name="de Vazeille A.R."/>
            <person name="Buell C.R."/>
            <person name="Ying K."/>
            <person name="Li Y."/>
            <person name="Lu T."/>
            <person name="Huang Y."/>
            <person name="Zhao Q."/>
            <person name="Feng Q."/>
            <person name="Zhang L."/>
            <person name="Zhu J."/>
            <person name="Weng Q."/>
            <person name="Mu J."/>
            <person name="Lu Y."/>
            <person name="Fan D."/>
            <person name="Liu Y."/>
            <person name="Guan J."/>
            <person name="Zhang Y."/>
            <person name="Yu S."/>
            <person name="Liu X."/>
            <person name="Zhang Y."/>
            <person name="Hong G."/>
            <person name="Han B."/>
            <person name="Choisne N."/>
            <person name="Demange N."/>
            <person name="Orjeda G."/>
            <person name="Samain S."/>
            <person name="Cattolico L."/>
            <person name="Pelletier E."/>
            <person name="Couloux A."/>
            <person name="Segurens B."/>
            <person name="Wincker P."/>
            <person name="D'Hont A."/>
            <person name="Scarpelli C."/>
            <person name="Weissenbach J."/>
            <person name="Salanoubat M."/>
            <person name="Quetier F."/>
            <person name="Yu Y."/>
            <person name="Kim H.R."/>
            <person name="Rambo T."/>
            <person name="Currie J."/>
            <person name="Collura K."/>
            <person name="Luo M."/>
            <person name="Yang T."/>
            <person name="Ammiraju J.S.S."/>
            <person name="Engler F."/>
            <person name="Soderlund C."/>
            <person name="Wing R.A."/>
            <person name="Palmer L.E."/>
            <person name="de la Bastide M."/>
            <person name="Spiegel L."/>
            <person name="Nascimento L."/>
            <person name="Zutavern T."/>
            <person name="O'Shaughnessy A."/>
            <person name="Dike S."/>
            <person name="Dedhia N."/>
            <person name="Preston R."/>
            <person name="Balija V."/>
            <person name="McCombie W.R."/>
            <person name="Chow T."/>
            <person name="Chen H."/>
            <person name="Chung M."/>
            <person name="Chen C."/>
            <person name="Shaw J."/>
            <person name="Wu H."/>
            <person name="Hsiao K."/>
            <person name="Chao Y."/>
            <person name="Chu M."/>
            <person name="Cheng C."/>
            <person name="Hour A."/>
            <person name="Lee P."/>
            <person name="Lin S."/>
            <person name="Lin Y."/>
            <person name="Liou J."/>
            <person name="Liu S."/>
            <person name="Hsing Y."/>
            <person name="Raghuvanshi S."/>
            <person name="Mohanty A."/>
            <person name="Bharti A.K."/>
            <person name="Gaur A."/>
            <person name="Gupta V."/>
            <person name="Kumar D."/>
            <person name="Ravi V."/>
            <person name="Vij S."/>
            <person name="Kapur A."/>
            <person name="Khurana P."/>
            <person name="Khurana P."/>
            <person name="Khurana J.P."/>
            <person name="Tyagi A.K."/>
            <person name="Gaikwad K."/>
            <person name="Singh A."/>
            <person name="Dalal V."/>
            <person name="Srivastava S."/>
            <person name="Dixit A."/>
            <person name="Pal A.K."/>
            <person name="Ghazi I.A."/>
            <person name="Yadav M."/>
            <person name="Pandit A."/>
            <person name="Bhargava A."/>
            <person name="Sureshbabu K."/>
            <person name="Batra K."/>
            <person name="Sharma T.R."/>
            <person name="Mohapatra T."/>
            <person name="Singh N.K."/>
            <person name="Messing J."/>
            <person name="Nelson A.B."/>
            <person name="Fuks G."/>
            <person name="Kavchok S."/>
            <person name="Keizer G."/>
            <person name="Linton E."/>
            <person name="Llaca V."/>
            <person name="Song R."/>
            <person name="Tanyolac B."/>
            <person name="Young S."/>
            <person name="Ho-Il K."/>
            <person name="Hahn J.H."/>
            <person name="Sangsakoo G."/>
            <person name="Vanavichit A."/>
            <person name="de Mattos Luiz.A.T."/>
            <person name="Zimmer P.D."/>
            <person name="Malone G."/>
            <person name="Dellagostin O."/>
            <person name="de Oliveira A.C."/>
            <person name="Bevan M."/>
            <person name="Bancroft I."/>
            <person name="Minx P."/>
            <person name="Cordum H."/>
            <person name="Wilson R."/>
            <person name="Cheng Z."/>
            <person name="Jin W."/>
            <person name="Jiang J."/>
            <person name="Leong S.A."/>
            <person name="Iwama H."/>
            <person name="Gojobori T."/>
            <person name="Itoh T."/>
            <person name="Niimura Y."/>
            <person name="Fujii Y."/>
            <person name="Habara T."/>
            <person name="Sakai H."/>
            <person name="Sato Y."/>
            <person name="Wilson G."/>
            <person name="Kumar K."/>
            <person name="McCouch S."/>
            <person name="Juretic N."/>
            <person name="Hoen D."/>
            <person name="Wright S."/>
            <person name="Bruskiewich R."/>
            <person name="Bureau T."/>
            <person name="Miyao A."/>
            <person name="Hirochika H."/>
            <person name="Nishikawa T."/>
            <person name="Kadowaki K."/>
            <person name="Sugiura M."/>
            <person name="Burr B."/>
            <person name="Sasaki T."/>
        </authorList>
    </citation>
    <scope>NUCLEOTIDE SEQUENCE [LARGE SCALE GENOMIC DNA]</scope>
    <source>
        <strain evidence="2">cv. Nipponbare</strain>
    </source>
</reference>
<accession>Q5Z5I5</accession>
<proteinExistence type="predicted"/>
<evidence type="ECO:0000313" key="2">
    <source>
        <dbReference type="Proteomes" id="UP000000763"/>
    </source>
</evidence>
<sequence>MGLMMMRTDYKESNRTSDTDEIVVERFDEISRRVDSVDSDFVNFGGCVGDEVRCP</sequence>
<dbReference type="Proteomes" id="UP000000763">
    <property type="component" value="Chromosome 6"/>
</dbReference>
<dbReference type="AlphaFoldDB" id="Q5Z5I5"/>
<protein>
    <submittedName>
        <fullName evidence="1">Uncharacterized protein</fullName>
    </submittedName>
</protein>
<name>Q5Z5I5_ORYSJ</name>
<evidence type="ECO:0000313" key="1">
    <source>
        <dbReference type="EMBL" id="BAD62069.1"/>
    </source>
</evidence>
<reference evidence="2" key="2">
    <citation type="journal article" date="2008" name="Nucleic Acids Res.">
        <title>The rice annotation project database (RAP-DB): 2008 update.</title>
        <authorList>
            <consortium name="The rice annotation project (RAP)"/>
        </authorList>
    </citation>
    <scope>GENOME REANNOTATION</scope>
    <source>
        <strain evidence="2">cv. Nipponbare</strain>
    </source>
</reference>